<protein>
    <recommendedName>
        <fullName evidence="2">PPIase cyclophilin-type domain-containing protein</fullName>
    </recommendedName>
</protein>
<dbReference type="AlphaFoldDB" id="K0TC84"/>
<dbReference type="PROSITE" id="PS50072">
    <property type="entry name" value="CSA_PPIASE_2"/>
    <property type="match status" value="1"/>
</dbReference>
<keyword evidence="1" id="KW-0812">Transmembrane</keyword>
<sequence length="365" mass="40125">MECEFADDQQTECREGHARRMQRRRRGASPLPSFVMVLLCCILQHSTAFVPSSEFSTRRNCARNLADYDENRASDVIVTVERRRFVESAALATLASSLPLVNAASATGTPEDLPKVTQKVYFDVRISRADGTFYVKPDNEVRPDDEPFYGQLVVGLFGEQVPNHCKEFVSYIDVPYQVDAPFPSYSRSKFQTLDSSTGLLVGGTIPGLAVNVIAGGQVLEYSGRVLPAKLWLEDRSSNESTQKIPHARKGLLTHRNLDLTPSFGITTRSDSTILDSDHTVFGIVLEDSGLLEKVVDLPVLTDGGTVSKTTDELGVSPGGSVASSVFTAQRRVFRDAAKTFGDTRLDKVYDGKLLRRIEVTKVGLL</sequence>
<evidence type="ECO:0000313" key="3">
    <source>
        <dbReference type="EMBL" id="EJK74729.1"/>
    </source>
</evidence>
<dbReference type="SUPFAM" id="SSF50891">
    <property type="entry name" value="Cyclophilin-like"/>
    <property type="match status" value="1"/>
</dbReference>
<organism evidence="3 4">
    <name type="scientific">Thalassiosira oceanica</name>
    <name type="common">Marine diatom</name>
    <dbReference type="NCBI Taxonomy" id="159749"/>
    <lineage>
        <taxon>Eukaryota</taxon>
        <taxon>Sar</taxon>
        <taxon>Stramenopiles</taxon>
        <taxon>Ochrophyta</taxon>
        <taxon>Bacillariophyta</taxon>
        <taxon>Coscinodiscophyceae</taxon>
        <taxon>Thalassiosirophycidae</taxon>
        <taxon>Thalassiosirales</taxon>
        <taxon>Thalassiosiraceae</taxon>
        <taxon>Thalassiosira</taxon>
    </lineage>
</organism>
<comment type="caution">
    <text evidence="3">The sequence shown here is derived from an EMBL/GenBank/DDBJ whole genome shotgun (WGS) entry which is preliminary data.</text>
</comment>
<reference evidence="3 4" key="1">
    <citation type="journal article" date="2012" name="Genome Biol.">
        <title>Genome and low-iron response of an oceanic diatom adapted to chronic iron limitation.</title>
        <authorList>
            <person name="Lommer M."/>
            <person name="Specht M."/>
            <person name="Roy A.S."/>
            <person name="Kraemer L."/>
            <person name="Andreson R."/>
            <person name="Gutowska M.A."/>
            <person name="Wolf J."/>
            <person name="Bergner S.V."/>
            <person name="Schilhabel M.B."/>
            <person name="Klostermeier U.C."/>
            <person name="Beiko R.G."/>
            <person name="Rosenstiel P."/>
            <person name="Hippler M."/>
            <person name="Laroche J."/>
        </authorList>
    </citation>
    <scope>NUCLEOTIDE SEQUENCE [LARGE SCALE GENOMIC DNA]</scope>
    <source>
        <strain evidence="3 4">CCMP1005</strain>
    </source>
</reference>
<evidence type="ECO:0000259" key="2">
    <source>
        <dbReference type="PROSITE" id="PS50072"/>
    </source>
</evidence>
<dbReference type="Gene3D" id="2.40.100.10">
    <property type="entry name" value="Cyclophilin-like"/>
    <property type="match status" value="1"/>
</dbReference>
<feature type="domain" description="PPIase cyclophilin-type" evidence="2">
    <location>
        <begin position="150"/>
        <end position="320"/>
    </location>
</feature>
<dbReference type="InterPro" id="IPR029000">
    <property type="entry name" value="Cyclophilin-like_dom_sf"/>
</dbReference>
<evidence type="ECO:0000256" key="1">
    <source>
        <dbReference type="SAM" id="Phobius"/>
    </source>
</evidence>
<keyword evidence="1" id="KW-1133">Transmembrane helix</keyword>
<dbReference type="InterPro" id="IPR002130">
    <property type="entry name" value="Cyclophilin-type_PPIase_dom"/>
</dbReference>
<accession>K0TC84</accession>
<dbReference type="OrthoDB" id="193499at2759"/>
<gene>
    <name evidence="3" type="ORF">THAOC_03582</name>
</gene>
<feature type="transmembrane region" description="Helical" evidence="1">
    <location>
        <begin position="29"/>
        <end position="50"/>
    </location>
</feature>
<dbReference type="EMBL" id="AGNL01003412">
    <property type="protein sequence ID" value="EJK74729.1"/>
    <property type="molecule type" value="Genomic_DNA"/>
</dbReference>
<proteinExistence type="predicted"/>
<dbReference type="GO" id="GO:0003755">
    <property type="term" value="F:peptidyl-prolyl cis-trans isomerase activity"/>
    <property type="evidence" value="ECO:0007669"/>
    <property type="project" value="InterPro"/>
</dbReference>
<keyword evidence="4" id="KW-1185">Reference proteome</keyword>
<dbReference type="OMA" id="THRQLEV"/>
<dbReference type="eggNOG" id="ENOG502S7QA">
    <property type="taxonomic scope" value="Eukaryota"/>
</dbReference>
<dbReference type="Proteomes" id="UP000266841">
    <property type="component" value="Unassembled WGS sequence"/>
</dbReference>
<keyword evidence="1" id="KW-0472">Membrane</keyword>
<dbReference type="Pfam" id="PF00160">
    <property type="entry name" value="Pro_isomerase"/>
    <property type="match status" value="1"/>
</dbReference>
<name>K0TC84_THAOC</name>
<evidence type="ECO:0000313" key="4">
    <source>
        <dbReference type="Proteomes" id="UP000266841"/>
    </source>
</evidence>